<reference evidence="2" key="1">
    <citation type="submission" date="2016-11" db="UniProtKB">
        <authorList>
            <consortium name="WormBaseParasite"/>
        </authorList>
    </citation>
    <scope>IDENTIFICATION</scope>
</reference>
<proteinExistence type="predicted"/>
<sequence>MYFLNFNVKFLNVVKTIFQDSNLGDEHEGMEGIDLEKRRSRLIKLGEKIRQPTGEEEEKLGKLREVAIIASSSRSKQIFAFLLMEKIIFVYRKLEIFYLRKKLFLKLYKKKVVSLIFSSKNKNKSILDNTKLFISLYNSLTIIDFNNIISGGGCYATAGISDPKYQKLSLADGCEQLVFKYLGYFQLRYWGTWVHVRYCILYFEILKWFITLKYFRNQTNSTMINIVKKADGLKQLRKAA</sequence>
<keyword evidence="1" id="KW-1185">Reference proteome</keyword>
<dbReference type="WBParaSite" id="Hba_10239">
    <property type="protein sequence ID" value="Hba_10239"/>
    <property type="gene ID" value="Hba_10239"/>
</dbReference>
<organism evidence="1 2">
    <name type="scientific">Heterorhabditis bacteriophora</name>
    <name type="common">Entomopathogenic nematode worm</name>
    <dbReference type="NCBI Taxonomy" id="37862"/>
    <lineage>
        <taxon>Eukaryota</taxon>
        <taxon>Metazoa</taxon>
        <taxon>Ecdysozoa</taxon>
        <taxon>Nematoda</taxon>
        <taxon>Chromadorea</taxon>
        <taxon>Rhabditida</taxon>
        <taxon>Rhabditina</taxon>
        <taxon>Rhabditomorpha</taxon>
        <taxon>Strongyloidea</taxon>
        <taxon>Heterorhabditidae</taxon>
        <taxon>Heterorhabditis</taxon>
    </lineage>
</organism>
<evidence type="ECO:0000313" key="2">
    <source>
        <dbReference type="WBParaSite" id="Hba_10239"/>
    </source>
</evidence>
<name>A0A1I7WYI3_HETBA</name>
<accession>A0A1I7WYI3</accession>
<evidence type="ECO:0000313" key="1">
    <source>
        <dbReference type="Proteomes" id="UP000095283"/>
    </source>
</evidence>
<protein>
    <submittedName>
        <fullName evidence="2">Uncharacterized protein</fullName>
    </submittedName>
</protein>
<dbReference type="AlphaFoldDB" id="A0A1I7WYI3"/>
<dbReference type="Proteomes" id="UP000095283">
    <property type="component" value="Unplaced"/>
</dbReference>